<name>A0A2Z6SGP0_9GLOM</name>
<reference evidence="2" key="2">
    <citation type="submission" date="2019-10" db="EMBL/GenBank/DDBJ databases">
        <title>Conservation and host-specific expression of non-tandemly repeated heterogenous ribosome RNA gene in arbuscular mycorrhizal fungi.</title>
        <authorList>
            <person name="Maeda T."/>
            <person name="Kobayashi Y."/>
            <person name="Nakagawa T."/>
            <person name="Ezawa T."/>
            <person name="Yamaguchi K."/>
            <person name="Bino T."/>
            <person name="Nishimoto Y."/>
            <person name="Shigenobu S."/>
            <person name="Kawaguchi M."/>
        </authorList>
    </citation>
    <scope>NUCLEOTIDE SEQUENCE</scope>
    <source>
        <strain evidence="2">HR1</strain>
    </source>
</reference>
<organism evidence="1 3">
    <name type="scientific">Rhizophagus clarus</name>
    <dbReference type="NCBI Taxonomy" id="94130"/>
    <lineage>
        <taxon>Eukaryota</taxon>
        <taxon>Fungi</taxon>
        <taxon>Fungi incertae sedis</taxon>
        <taxon>Mucoromycota</taxon>
        <taxon>Glomeromycotina</taxon>
        <taxon>Glomeromycetes</taxon>
        <taxon>Glomerales</taxon>
        <taxon>Glomeraceae</taxon>
        <taxon>Rhizophagus</taxon>
    </lineage>
</organism>
<sequence length="382" mass="44976">MSEHQFIVSLFDKKFIPEEIIEESDHNTSLSNTKSNSLFPLLQTNNSINNNFLFVDNNNLQQQQSGPLLSGKQYWPTSRPIRDDCIIISNNSRFDSTFTSISPVKKLFCKIWSRMNPNEILKRNFSSNNPTSPSASKESCENYYFLSHLKQYDNCHNEYLSFHEKTCCSSNTTSLTKKKIHGKQTSNLLKNQTKFLTPKYSPIKISNYFCYDDTFNKRNPISPPINPVAVSRNQSISYTSRHNLNPLLTPDERTSKPLRSAHFNVHTYWQNWSIRYKIELPRNISFHRFKRVISQMLRYEIPNDLIVLYHTKRYTDDDVMIRFDSKNKEINRFLLDYLCKSDKIRVVTHDTIWSTYLLMWNDGNDDEISITLFSKSLIEYKT</sequence>
<dbReference type="EMBL" id="BLAL01000281">
    <property type="protein sequence ID" value="GES99445.1"/>
    <property type="molecule type" value="Genomic_DNA"/>
</dbReference>
<evidence type="ECO:0000313" key="1">
    <source>
        <dbReference type="EMBL" id="GBC09680.1"/>
    </source>
</evidence>
<evidence type="ECO:0000313" key="3">
    <source>
        <dbReference type="Proteomes" id="UP000247702"/>
    </source>
</evidence>
<proteinExistence type="predicted"/>
<dbReference type="Proteomes" id="UP000615446">
    <property type="component" value="Unassembled WGS sequence"/>
</dbReference>
<dbReference type="Proteomes" id="UP000247702">
    <property type="component" value="Unassembled WGS sequence"/>
</dbReference>
<reference evidence="1 3" key="1">
    <citation type="submission" date="2017-11" db="EMBL/GenBank/DDBJ databases">
        <title>The genome of Rhizophagus clarus HR1 reveals common genetic basis of auxotrophy among arbuscular mycorrhizal fungi.</title>
        <authorList>
            <person name="Kobayashi Y."/>
        </authorList>
    </citation>
    <scope>NUCLEOTIDE SEQUENCE [LARGE SCALE GENOMIC DNA]</scope>
    <source>
        <strain evidence="1 3">HR1</strain>
    </source>
</reference>
<evidence type="ECO:0000313" key="2">
    <source>
        <dbReference type="EMBL" id="GES99445.1"/>
    </source>
</evidence>
<comment type="caution">
    <text evidence="1">The sequence shown here is derived from an EMBL/GenBank/DDBJ whole genome shotgun (WGS) entry which is preliminary data.</text>
</comment>
<accession>A0A2Z6SGP0</accession>
<keyword evidence="3" id="KW-1185">Reference proteome</keyword>
<protein>
    <submittedName>
        <fullName evidence="1">Uncharacterized protein</fullName>
    </submittedName>
</protein>
<dbReference type="AlphaFoldDB" id="A0A2Z6SGP0"/>
<gene>
    <name evidence="2" type="ORF">RCL2_002594900</name>
    <name evidence="1" type="ORF">RclHR1_09030012</name>
</gene>
<dbReference type="EMBL" id="BEXD01004319">
    <property type="protein sequence ID" value="GBC09680.1"/>
    <property type="molecule type" value="Genomic_DNA"/>
</dbReference>
<dbReference type="OrthoDB" id="2319326at2759"/>